<proteinExistence type="predicted"/>
<name>A0ABW8VY15_9BACI</name>
<gene>
    <name evidence="1" type="ORF">ACKA06_19895</name>
</gene>
<accession>A0ABW8VY15</accession>
<dbReference type="RefSeq" id="WP_411160472.1">
    <property type="nucleotide sequence ID" value="NZ_JBJOSA010000028.1"/>
</dbReference>
<sequence length="145" mass="17081">MMEIIPYISVSSLKLHMTSKEISVQLKEEPKRFRKHDEEMRSDHYVKAGILVYYRTDGRCDSIELTDDKDPVIDGIHFMKLPAKKAKKLLLELDEEMIDLEDMAISRKLGISLYIPYNKVETVMIFERGYYDEMLKLLEEMDAEI</sequence>
<dbReference type="EMBL" id="JBJOSA010000028">
    <property type="protein sequence ID" value="MFL8939047.1"/>
    <property type="molecule type" value="Genomic_DNA"/>
</dbReference>
<evidence type="ECO:0000313" key="1">
    <source>
        <dbReference type="EMBL" id="MFL8939047.1"/>
    </source>
</evidence>
<evidence type="ECO:0000313" key="2">
    <source>
        <dbReference type="Proteomes" id="UP001628668"/>
    </source>
</evidence>
<dbReference type="Proteomes" id="UP001628668">
    <property type="component" value="Unassembled WGS sequence"/>
</dbReference>
<comment type="caution">
    <text evidence="1">The sequence shown here is derived from an EMBL/GenBank/DDBJ whole genome shotgun (WGS) entry which is preliminary data.</text>
</comment>
<protein>
    <submittedName>
        <fullName evidence="1">Uncharacterized protein</fullName>
    </submittedName>
</protein>
<keyword evidence="2" id="KW-1185">Reference proteome</keyword>
<organism evidence="1 2">
    <name type="scientific">Rossellomorea oryzaecorticis</name>
    <dbReference type="NCBI Taxonomy" id="1396505"/>
    <lineage>
        <taxon>Bacteria</taxon>
        <taxon>Bacillati</taxon>
        <taxon>Bacillota</taxon>
        <taxon>Bacilli</taxon>
        <taxon>Bacillales</taxon>
        <taxon>Bacillaceae</taxon>
        <taxon>Rossellomorea</taxon>
    </lineage>
</organism>
<reference evidence="1 2" key="1">
    <citation type="submission" date="2024-12" db="EMBL/GenBank/DDBJ databases">
        <authorList>
            <person name="Li X."/>
            <person name="Zhang D."/>
        </authorList>
    </citation>
    <scope>NUCLEOTIDE SEQUENCE [LARGE SCALE GENOMIC DNA]</scope>
    <source>
        <strain evidence="1 2">JCM19602</strain>
    </source>
</reference>